<evidence type="ECO:0000256" key="7">
    <source>
        <dbReference type="SAM" id="SignalP"/>
    </source>
</evidence>
<dbReference type="Proteomes" id="UP000046395">
    <property type="component" value="Unassembled WGS sequence"/>
</dbReference>
<name>A0A5S6QJ79_TRIMR</name>
<sequence length="500" mass="56643">MPLIWFCQARQILFICSVFAAFHQCQAISTADVTYSEDQSLPFLHRRLKREEPPYLEGNGKIQSIDGLETPEETFWWMNATHQTVDHKYYTVHIFKPEANKFKDYWQSIPDLLRYNSTVKGEIKHAQLSNSYRRAMSQKLSFKFPFYGHLTENITIATGGFVYVGEYVHNWLAATQYIAPLMANFDTMVSEDSFILYADTGDMFVVEWNSVVLRTQQEAGNFTFQLTLHKNGDIWFVYKEVPIAVVDVSDVHHPRKVGLSDAYLFTHTIITLSRRIIYEYHRIEIPFDEIKTGTVVDIRANPVCISFTNCWDCMNVTLKEFNCSWCNVPTDRGSSFCSDEAGLHRRRQDWLFHGCNTPSADFSCGRVNNTVPPSEHLQPAVPGAADPKNDLTGQSSSSSTKGTPSMPKVPGAGPEKAVQITADQVDPGSKTIDKTQGLSSGGVVCLLFVIISVACLVGWLAYAYNNPHSRSGQFLIRYRPARWRFGDSRSDIRYTASVHM</sequence>
<keyword evidence="2 6" id="KW-0812">Transmembrane</keyword>
<dbReference type="STRING" id="70415.A0A5S6QJ79"/>
<reference evidence="8" key="1">
    <citation type="submission" date="2013-11" db="EMBL/GenBank/DDBJ databases">
        <authorList>
            <person name="Aslett M."/>
        </authorList>
    </citation>
    <scope>NUCLEOTIDE SEQUENCE [LARGE SCALE GENOMIC DNA]</scope>
    <source>
        <strain evidence="8">Edinburgh</strain>
    </source>
</reference>
<evidence type="ECO:0000313" key="9">
    <source>
        <dbReference type="WBParaSite" id="TMUE_2000007214.1"/>
    </source>
</evidence>
<evidence type="ECO:0000256" key="1">
    <source>
        <dbReference type="ARBA" id="ARBA00004479"/>
    </source>
</evidence>
<dbReference type="GO" id="GO:0016020">
    <property type="term" value="C:membrane"/>
    <property type="evidence" value="ECO:0007669"/>
    <property type="project" value="UniProtKB-SubCell"/>
</dbReference>
<keyword evidence="8" id="KW-1185">Reference proteome</keyword>
<dbReference type="InterPro" id="IPR031152">
    <property type="entry name" value="PLXDC"/>
</dbReference>
<keyword evidence="6" id="KW-0472">Membrane</keyword>
<evidence type="ECO:0000256" key="3">
    <source>
        <dbReference type="ARBA" id="ARBA00022729"/>
    </source>
</evidence>
<accession>A0A5S6QJ79</accession>
<reference evidence="8" key="2">
    <citation type="submission" date="2014-03" db="EMBL/GenBank/DDBJ databases">
        <title>The whipworm genome and dual-species transcriptomics of an intimate host-pathogen interaction.</title>
        <authorList>
            <person name="Foth B.J."/>
            <person name="Tsai I.J."/>
            <person name="Reid A.J."/>
            <person name="Bancroft A.J."/>
            <person name="Nichol S."/>
            <person name="Tracey A."/>
            <person name="Holroyd N."/>
            <person name="Cotton J.A."/>
            <person name="Stanley E.J."/>
            <person name="Zarowiecki M."/>
            <person name="Liu J.Z."/>
            <person name="Huckvale T."/>
            <person name="Cooper P.J."/>
            <person name="Grencis R.K."/>
            <person name="Berriman M."/>
        </authorList>
    </citation>
    <scope>NUCLEOTIDE SEQUENCE [LARGE SCALE GENOMIC DNA]</scope>
    <source>
        <strain evidence="8">Edinburgh</strain>
    </source>
</reference>
<feature type="region of interest" description="Disordered" evidence="5">
    <location>
        <begin position="375"/>
        <end position="414"/>
    </location>
</feature>
<dbReference type="WBParaSite" id="TMUE_2000007214.2">
    <property type="protein sequence ID" value="TMUE_2000007214.2"/>
    <property type="gene ID" value="WBGene00288328"/>
</dbReference>
<dbReference type="WBParaSite" id="TMUE_2000007214.1">
    <property type="protein sequence ID" value="TMUE_2000007214.1"/>
    <property type="gene ID" value="WBGene00288328"/>
</dbReference>
<feature type="signal peptide" evidence="7">
    <location>
        <begin position="1"/>
        <end position="27"/>
    </location>
</feature>
<dbReference type="WBParaSite" id="TMUE_2000007214.3">
    <property type="protein sequence ID" value="TMUE_2000007214.3"/>
    <property type="gene ID" value="WBGene00288328"/>
</dbReference>
<evidence type="ECO:0000256" key="4">
    <source>
        <dbReference type="ARBA" id="ARBA00022989"/>
    </source>
</evidence>
<evidence type="ECO:0000256" key="2">
    <source>
        <dbReference type="ARBA" id="ARBA00022692"/>
    </source>
</evidence>
<organism evidence="8 9">
    <name type="scientific">Trichuris muris</name>
    <name type="common">Mouse whipworm</name>
    <dbReference type="NCBI Taxonomy" id="70415"/>
    <lineage>
        <taxon>Eukaryota</taxon>
        <taxon>Metazoa</taxon>
        <taxon>Ecdysozoa</taxon>
        <taxon>Nematoda</taxon>
        <taxon>Enoplea</taxon>
        <taxon>Dorylaimia</taxon>
        <taxon>Trichinellida</taxon>
        <taxon>Trichuridae</taxon>
        <taxon>Trichuris</taxon>
    </lineage>
</organism>
<dbReference type="PANTHER" id="PTHR13055:SF12">
    <property type="entry name" value="LD40707P"/>
    <property type="match status" value="1"/>
</dbReference>
<feature type="chain" id="PRO_5044624307" evidence="7">
    <location>
        <begin position="28"/>
        <end position="500"/>
    </location>
</feature>
<dbReference type="PANTHER" id="PTHR13055">
    <property type="entry name" value="TUMOR ENDOTHELIAL MARKER 7 RELATED"/>
    <property type="match status" value="1"/>
</dbReference>
<proteinExistence type="predicted"/>
<protein>
    <submittedName>
        <fullName evidence="9">PSI domain-containing protein</fullName>
    </submittedName>
</protein>
<keyword evidence="4 6" id="KW-1133">Transmembrane helix</keyword>
<reference evidence="9" key="3">
    <citation type="submission" date="2019-12" db="UniProtKB">
        <authorList>
            <consortium name="WormBaseParasite"/>
        </authorList>
    </citation>
    <scope>IDENTIFICATION</scope>
</reference>
<comment type="subcellular location">
    <subcellularLocation>
        <location evidence="1">Membrane</location>
        <topology evidence="1">Single-pass type I membrane protein</topology>
    </subcellularLocation>
</comment>
<evidence type="ECO:0000256" key="5">
    <source>
        <dbReference type="SAM" id="MobiDB-lite"/>
    </source>
</evidence>
<evidence type="ECO:0000256" key="6">
    <source>
        <dbReference type="SAM" id="Phobius"/>
    </source>
</evidence>
<feature type="transmembrane region" description="Helical" evidence="6">
    <location>
        <begin position="441"/>
        <end position="464"/>
    </location>
</feature>
<dbReference type="AlphaFoldDB" id="A0A5S6QJ79"/>
<evidence type="ECO:0000313" key="8">
    <source>
        <dbReference type="Proteomes" id="UP000046395"/>
    </source>
</evidence>
<keyword evidence="3 7" id="KW-0732">Signal</keyword>